<dbReference type="PANTHER" id="PTHR12849">
    <property type="entry name" value="RNA LARIAT DEBRANCHING ENZYME"/>
    <property type="match status" value="1"/>
</dbReference>
<keyword evidence="6" id="KW-0507">mRNA processing</keyword>
<dbReference type="CDD" id="cd00844">
    <property type="entry name" value="MPP_Dbr1_N"/>
    <property type="match status" value="1"/>
</dbReference>
<evidence type="ECO:0000256" key="12">
    <source>
        <dbReference type="ARBA" id="ARBA00023242"/>
    </source>
</evidence>
<dbReference type="InterPro" id="IPR029052">
    <property type="entry name" value="Metallo-depent_PP-like"/>
</dbReference>
<keyword evidence="7" id="KW-0479">Metal-binding</keyword>
<comment type="cofactor">
    <cofactor evidence="1">
        <name>Mn(2+)</name>
        <dbReference type="ChEBI" id="CHEBI:29035"/>
    </cofactor>
</comment>
<accession>A0A7R9KE92</accession>
<gene>
    <name evidence="15" type="ORF">OSB1V03_LOCUS1761</name>
</gene>
<dbReference type="InterPro" id="IPR007708">
    <property type="entry name" value="DBR1_C"/>
</dbReference>
<dbReference type="PANTHER" id="PTHR12849:SF0">
    <property type="entry name" value="LARIAT DEBRANCHING ENZYME"/>
    <property type="match status" value="1"/>
</dbReference>
<dbReference type="InterPro" id="IPR004843">
    <property type="entry name" value="Calcineurin-like_PHP"/>
</dbReference>
<dbReference type="EMBL" id="CAJPIZ010000552">
    <property type="protein sequence ID" value="CAG2101719.1"/>
    <property type="molecule type" value="Genomic_DNA"/>
</dbReference>
<evidence type="ECO:0000256" key="3">
    <source>
        <dbReference type="ARBA" id="ARBA00001954"/>
    </source>
</evidence>
<proteinExistence type="inferred from homology"/>
<name>A0A7R9KE92_9ACAR</name>
<evidence type="ECO:0000313" key="15">
    <source>
        <dbReference type="EMBL" id="CAD7621289.1"/>
    </source>
</evidence>
<organism evidence="15">
    <name type="scientific">Medioppia subpectinata</name>
    <dbReference type="NCBI Taxonomy" id="1979941"/>
    <lineage>
        <taxon>Eukaryota</taxon>
        <taxon>Metazoa</taxon>
        <taxon>Ecdysozoa</taxon>
        <taxon>Arthropoda</taxon>
        <taxon>Chelicerata</taxon>
        <taxon>Arachnida</taxon>
        <taxon>Acari</taxon>
        <taxon>Acariformes</taxon>
        <taxon>Sarcoptiformes</taxon>
        <taxon>Oribatida</taxon>
        <taxon>Brachypylina</taxon>
        <taxon>Oppioidea</taxon>
        <taxon>Oppiidae</taxon>
        <taxon>Medioppia</taxon>
    </lineage>
</organism>
<evidence type="ECO:0000313" key="16">
    <source>
        <dbReference type="Proteomes" id="UP000759131"/>
    </source>
</evidence>
<dbReference type="GO" id="GO:0005634">
    <property type="term" value="C:nucleus"/>
    <property type="evidence" value="ECO:0007669"/>
    <property type="project" value="UniProtKB-SubCell"/>
</dbReference>
<dbReference type="OrthoDB" id="407609at2759"/>
<evidence type="ECO:0000256" key="6">
    <source>
        <dbReference type="ARBA" id="ARBA00022664"/>
    </source>
</evidence>
<dbReference type="InterPro" id="IPR041816">
    <property type="entry name" value="Dbr1_N"/>
</dbReference>
<evidence type="ECO:0000256" key="7">
    <source>
        <dbReference type="ARBA" id="ARBA00022723"/>
    </source>
</evidence>
<dbReference type="AlphaFoldDB" id="A0A7R9KE92"/>
<comment type="similarity">
    <text evidence="5">Belongs to the lariat debranching enzyme family.</text>
</comment>
<dbReference type="SMART" id="SM01124">
    <property type="entry name" value="DBR1"/>
    <property type="match status" value="1"/>
</dbReference>
<feature type="compositionally biased region" description="Acidic residues" evidence="13">
    <location>
        <begin position="399"/>
        <end position="409"/>
    </location>
</feature>
<dbReference type="GO" id="GO:0008419">
    <property type="term" value="F:RNA lariat debranching enzyme activity"/>
    <property type="evidence" value="ECO:0007669"/>
    <property type="project" value="TreeGrafter"/>
</dbReference>
<comment type="cofactor">
    <cofactor evidence="3">
        <name>Fe(2+)</name>
        <dbReference type="ChEBI" id="CHEBI:29033"/>
    </cofactor>
</comment>
<dbReference type="Pfam" id="PF00149">
    <property type="entry name" value="Metallophos"/>
    <property type="match status" value="1"/>
</dbReference>
<dbReference type="Proteomes" id="UP000759131">
    <property type="component" value="Unassembled WGS sequence"/>
</dbReference>
<comment type="subcellular location">
    <subcellularLocation>
        <location evidence="4">Nucleus</location>
    </subcellularLocation>
</comment>
<evidence type="ECO:0000256" key="8">
    <source>
        <dbReference type="ARBA" id="ARBA00022801"/>
    </source>
</evidence>
<evidence type="ECO:0000256" key="9">
    <source>
        <dbReference type="ARBA" id="ARBA00022833"/>
    </source>
</evidence>
<reference evidence="15" key="1">
    <citation type="submission" date="2020-11" db="EMBL/GenBank/DDBJ databases">
        <authorList>
            <person name="Tran Van P."/>
        </authorList>
    </citation>
    <scope>NUCLEOTIDE SEQUENCE</scope>
</reference>
<evidence type="ECO:0000256" key="1">
    <source>
        <dbReference type="ARBA" id="ARBA00001936"/>
    </source>
</evidence>
<sequence>MKIAVIGCSHGELDRIYEDITRIESEQKIVIDLVVICGDFQSVRNEHDLQCMAVPVKYRELRTFHKYYRRVVTAPKLTLFVGGNHEASNYLQTLGFGGWVADNIYYMGYASVVNFRGVRIGGVSGIHHRFDANCGHFERLPFDESSKRSIYHMRQSDVYKLMQLNAGTDADDGKQTLDVMISHDWPINIHSCGNVQYLLRRKKHFLNDIQNNCLGNPLLEPLVRHLKPRHWFSAHLHVRFEALVNHTEDLKVQTRFLALDKVLPNRQYMEILDIEPSLPSSSDCLEYDAEWLAILKSTDKLLSIDRKCSVPAMWSTLHKVTESDINGVKQLFDNDLEIPQNFEVSEPALEDSDSDPQRLRNYTNPRTVEFCKRLGITDPMAAIIEALKPLPNPDQISISDDEEDEDEEQTLYGTSDDNPLKRHKPEDTIDGGDLFFVDKGTELLKKMKTKNRLFMARVMTTLLNAINRRTL</sequence>
<comment type="cofactor">
    <cofactor evidence="2">
        <name>Zn(2+)</name>
        <dbReference type="ChEBI" id="CHEBI:29105"/>
    </cofactor>
</comment>
<dbReference type="Pfam" id="PF05011">
    <property type="entry name" value="DBR1"/>
    <property type="match status" value="1"/>
</dbReference>
<evidence type="ECO:0000256" key="5">
    <source>
        <dbReference type="ARBA" id="ARBA00006045"/>
    </source>
</evidence>
<protein>
    <recommendedName>
        <fullName evidence="14">Lariat debranching enzyme C-terminal domain-containing protein</fullName>
    </recommendedName>
</protein>
<keyword evidence="16" id="KW-1185">Reference proteome</keyword>
<evidence type="ECO:0000259" key="14">
    <source>
        <dbReference type="SMART" id="SM01124"/>
    </source>
</evidence>
<evidence type="ECO:0000256" key="13">
    <source>
        <dbReference type="SAM" id="MobiDB-lite"/>
    </source>
</evidence>
<dbReference type="EMBL" id="OC855127">
    <property type="protein sequence ID" value="CAD7621289.1"/>
    <property type="molecule type" value="Genomic_DNA"/>
</dbReference>
<dbReference type="GO" id="GO:0046872">
    <property type="term" value="F:metal ion binding"/>
    <property type="evidence" value="ECO:0007669"/>
    <property type="project" value="UniProtKB-KW"/>
</dbReference>
<feature type="region of interest" description="Disordered" evidence="13">
    <location>
        <begin position="392"/>
        <end position="427"/>
    </location>
</feature>
<keyword evidence="9" id="KW-0862">Zinc</keyword>
<dbReference type="GO" id="GO:0000398">
    <property type="term" value="P:mRNA splicing, via spliceosome"/>
    <property type="evidence" value="ECO:0007669"/>
    <property type="project" value="TreeGrafter"/>
</dbReference>
<evidence type="ECO:0000256" key="2">
    <source>
        <dbReference type="ARBA" id="ARBA00001947"/>
    </source>
</evidence>
<keyword evidence="11" id="KW-0464">Manganese</keyword>
<evidence type="ECO:0000256" key="4">
    <source>
        <dbReference type="ARBA" id="ARBA00004123"/>
    </source>
</evidence>
<keyword evidence="12" id="KW-0539">Nucleus</keyword>
<feature type="domain" description="Lariat debranching enzyme C-terminal" evidence="14">
    <location>
        <begin position="244"/>
        <end position="380"/>
    </location>
</feature>
<feature type="compositionally biased region" description="Basic and acidic residues" evidence="13">
    <location>
        <begin position="418"/>
        <end position="427"/>
    </location>
</feature>
<dbReference type="SUPFAM" id="SSF56300">
    <property type="entry name" value="Metallo-dependent phosphatases"/>
    <property type="match status" value="1"/>
</dbReference>
<keyword evidence="10" id="KW-0408">Iron</keyword>
<keyword evidence="8" id="KW-0378">Hydrolase</keyword>
<evidence type="ECO:0000256" key="11">
    <source>
        <dbReference type="ARBA" id="ARBA00023211"/>
    </source>
</evidence>
<evidence type="ECO:0000256" key="10">
    <source>
        <dbReference type="ARBA" id="ARBA00023004"/>
    </source>
</evidence>